<gene>
    <name evidence="1" type="ORF">S01H1_30680</name>
</gene>
<evidence type="ECO:0000313" key="1">
    <source>
        <dbReference type="EMBL" id="GAF86174.1"/>
    </source>
</evidence>
<comment type="caution">
    <text evidence="1">The sequence shown here is derived from an EMBL/GenBank/DDBJ whole genome shotgun (WGS) entry which is preliminary data.</text>
</comment>
<dbReference type="InterPro" id="IPR036390">
    <property type="entry name" value="WH_DNA-bd_sf"/>
</dbReference>
<accession>X0SYX5</accession>
<reference evidence="1" key="1">
    <citation type="journal article" date="2014" name="Front. Microbiol.">
        <title>High frequency of phylogenetically diverse reductive dehalogenase-homologous genes in deep subseafloor sedimentary metagenomes.</title>
        <authorList>
            <person name="Kawai M."/>
            <person name="Futagami T."/>
            <person name="Toyoda A."/>
            <person name="Takaki Y."/>
            <person name="Nishi S."/>
            <person name="Hori S."/>
            <person name="Arai W."/>
            <person name="Tsubouchi T."/>
            <person name="Morono Y."/>
            <person name="Uchiyama I."/>
            <person name="Ito T."/>
            <person name="Fujiyama A."/>
            <person name="Inagaki F."/>
            <person name="Takami H."/>
        </authorList>
    </citation>
    <scope>NUCLEOTIDE SEQUENCE</scope>
    <source>
        <strain evidence="1">Expedition CK06-06</strain>
    </source>
</reference>
<sequence>MTEDVTELKKKILDLYARPIGYYTSEIAERFDVEPRLVVKAIRELKEEGRF</sequence>
<dbReference type="EMBL" id="BARS01018895">
    <property type="protein sequence ID" value="GAF86174.1"/>
    <property type="molecule type" value="Genomic_DNA"/>
</dbReference>
<name>X0SYX5_9ZZZZ</name>
<organism evidence="1">
    <name type="scientific">marine sediment metagenome</name>
    <dbReference type="NCBI Taxonomy" id="412755"/>
    <lineage>
        <taxon>unclassified sequences</taxon>
        <taxon>metagenomes</taxon>
        <taxon>ecological metagenomes</taxon>
    </lineage>
</organism>
<proteinExistence type="predicted"/>
<dbReference type="SUPFAM" id="SSF46785">
    <property type="entry name" value="Winged helix' DNA-binding domain"/>
    <property type="match status" value="1"/>
</dbReference>
<dbReference type="AlphaFoldDB" id="X0SYX5"/>
<protein>
    <submittedName>
        <fullName evidence="1">Uncharacterized protein</fullName>
    </submittedName>
</protein>